<name>A0A9D4XY49_PEA</name>
<protein>
    <recommendedName>
        <fullName evidence="1">F-box domain-containing protein</fullName>
    </recommendedName>
</protein>
<dbReference type="InterPro" id="IPR001810">
    <property type="entry name" value="F-box_dom"/>
</dbReference>
<dbReference type="PROSITE" id="PS50181">
    <property type="entry name" value="FBOX"/>
    <property type="match status" value="1"/>
</dbReference>
<evidence type="ECO:0000259" key="1">
    <source>
        <dbReference type="PROSITE" id="PS50181"/>
    </source>
</evidence>
<gene>
    <name evidence="2" type="ORF">KIW84_032677</name>
</gene>
<dbReference type="InterPro" id="IPR036047">
    <property type="entry name" value="F-box-like_dom_sf"/>
</dbReference>
<dbReference type="Pfam" id="PF12937">
    <property type="entry name" value="F-box-like"/>
    <property type="match status" value="1"/>
</dbReference>
<dbReference type="SUPFAM" id="SSF81383">
    <property type="entry name" value="F-box domain"/>
    <property type="match status" value="1"/>
</dbReference>
<dbReference type="OrthoDB" id="1392287at2759"/>
<dbReference type="EMBL" id="JAMSHJ010000003">
    <property type="protein sequence ID" value="KAI5427345.1"/>
    <property type="molecule type" value="Genomic_DNA"/>
</dbReference>
<dbReference type="Gramene" id="Psat03G0267700-T1">
    <property type="protein sequence ID" value="KAI5427345.1"/>
    <property type="gene ID" value="KIW84_032677"/>
</dbReference>
<dbReference type="Gene3D" id="1.20.1280.50">
    <property type="match status" value="1"/>
</dbReference>
<feature type="domain" description="F-box" evidence="1">
    <location>
        <begin position="18"/>
        <end position="64"/>
    </location>
</feature>
<keyword evidence="3" id="KW-1185">Reference proteome</keyword>
<organism evidence="2 3">
    <name type="scientific">Pisum sativum</name>
    <name type="common">Garden pea</name>
    <name type="synonym">Lathyrus oleraceus</name>
    <dbReference type="NCBI Taxonomy" id="3888"/>
    <lineage>
        <taxon>Eukaryota</taxon>
        <taxon>Viridiplantae</taxon>
        <taxon>Streptophyta</taxon>
        <taxon>Embryophyta</taxon>
        <taxon>Tracheophyta</taxon>
        <taxon>Spermatophyta</taxon>
        <taxon>Magnoliopsida</taxon>
        <taxon>eudicotyledons</taxon>
        <taxon>Gunneridae</taxon>
        <taxon>Pentapetalae</taxon>
        <taxon>rosids</taxon>
        <taxon>fabids</taxon>
        <taxon>Fabales</taxon>
        <taxon>Fabaceae</taxon>
        <taxon>Papilionoideae</taxon>
        <taxon>50 kb inversion clade</taxon>
        <taxon>NPAAA clade</taxon>
        <taxon>Hologalegina</taxon>
        <taxon>IRL clade</taxon>
        <taxon>Fabeae</taxon>
        <taxon>Lathyrus</taxon>
    </lineage>
</organism>
<evidence type="ECO:0000313" key="2">
    <source>
        <dbReference type="EMBL" id="KAI5427345.1"/>
    </source>
</evidence>
<proteinExistence type="predicted"/>
<reference evidence="2 3" key="1">
    <citation type="journal article" date="2022" name="Nat. Genet.">
        <title>Improved pea reference genome and pan-genome highlight genomic features and evolutionary characteristics.</title>
        <authorList>
            <person name="Yang T."/>
            <person name="Liu R."/>
            <person name="Luo Y."/>
            <person name="Hu S."/>
            <person name="Wang D."/>
            <person name="Wang C."/>
            <person name="Pandey M.K."/>
            <person name="Ge S."/>
            <person name="Xu Q."/>
            <person name="Li N."/>
            <person name="Li G."/>
            <person name="Huang Y."/>
            <person name="Saxena R.K."/>
            <person name="Ji Y."/>
            <person name="Li M."/>
            <person name="Yan X."/>
            <person name="He Y."/>
            <person name="Liu Y."/>
            <person name="Wang X."/>
            <person name="Xiang C."/>
            <person name="Varshney R.K."/>
            <person name="Ding H."/>
            <person name="Gao S."/>
            <person name="Zong X."/>
        </authorList>
    </citation>
    <scope>NUCLEOTIDE SEQUENCE [LARGE SCALE GENOMIC DNA]</scope>
    <source>
        <strain evidence="2 3">cv. Zhongwan 6</strain>
    </source>
</reference>
<dbReference type="SMART" id="SM00256">
    <property type="entry name" value="FBOX"/>
    <property type="match status" value="1"/>
</dbReference>
<evidence type="ECO:0000313" key="3">
    <source>
        <dbReference type="Proteomes" id="UP001058974"/>
    </source>
</evidence>
<dbReference type="Proteomes" id="UP001058974">
    <property type="component" value="Chromosome 3"/>
</dbReference>
<dbReference type="PANTHER" id="PTHR31482:SF9">
    <property type="entry name" value="F-BOX PLANT-LIKE PROTEIN"/>
    <property type="match status" value="1"/>
</dbReference>
<dbReference type="Gramene" id="PSAT_LOCUS13154_t1">
    <property type="protein sequence ID" value="CAL5193326.1"/>
    <property type="gene ID" value="PSAT_LOCUS13154"/>
</dbReference>
<comment type="caution">
    <text evidence="2">The sequence shown here is derived from an EMBL/GenBank/DDBJ whole genome shotgun (WGS) entry which is preliminary data.</text>
</comment>
<sequence length="318" mass="38033">MSSKKSSAPKLDKQEDCKGSFLNLPHEILDCILKQLSPKDLFMVAHVCTHLRNNSRSDYLWNQHVEHKWSKLVGEDFHNEWNYHIGKIRNEESLVLHHNQSKSYGNISGDHPYQRLHSYLKSNRALDDLIKNHSQMALYICLETGRFWFPIQIYKATKKTLYCYDALVSYDSRTNTFRARSTNAGKRLVERDIDWERLRKPPPKTFLVDYYEYNNLNDLKPGDRVEIQKRRRRAFPYHDWVYASICHFQSCDQDINHCSCQDNDLLNMMIYKRSSIHKYSMSKRMRHIIRYEEFNFLNGIRKLTDEEIGKWRNLDSTL</sequence>
<accession>A0A9D4XY49</accession>
<dbReference type="PANTHER" id="PTHR31482">
    <property type="entry name" value="ESTS AU081301(E20138)"/>
    <property type="match status" value="1"/>
</dbReference>
<dbReference type="AlphaFoldDB" id="A0A9D4XY49"/>